<evidence type="ECO:0000256" key="1">
    <source>
        <dbReference type="SAM" id="MobiDB-lite"/>
    </source>
</evidence>
<gene>
    <name evidence="2" type="ORF">HBJ55_07245</name>
</gene>
<proteinExistence type="predicted"/>
<reference evidence="2 3" key="1">
    <citation type="submission" date="2020-03" db="EMBL/GenBank/DDBJ databases">
        <title>Identification of Halomonas strains.</title>
        <authorList>
            <person name="Xiao Z."/>
            <person name="Dong F."/>
            <person name="Wang Z."/>
            <person name="Zhao J.-Y."/>
        </authorList>
    </citation>
    <scope>NUCLEOTIDE SEQUENCE [LARGE SCALE GENOMIC DNA]</scope>
    <source>
        <strain evidence="2 3">DX6</strain>
    </source>
</reference>
<dbReference type="RefSeq" id="WP_167112546.1">
    <property type="nucleotide sequence ID" value="NZ_JAAQTO010000017.1"/>
</dbReference>
<dbReference type="EMBL" id="JAAQTO010000017">
    <property type="protein sequence ID" value="NIC05215.1"/>
    <property type="molecule type" value="Genomic_DNA"/>
</dbReference>
<dbReference type="Proteomes" id="UP001318321">
    <property type="component" value="Unassembled WGS sequence"/>
</dbReference>
<organism evidence="2 3">
    <name type="scientific">Billgrantia bachuensis</name>
    <dbReference type="NCBI Taxonomy" id="2717286"/>
    <lineage>
        <taxon>Bacteria</taxon>
        <taxon>Pseudomonadati</taxon>
        <taxon>Pseudomonadota</taxon>
        <taxon>Gammaproteobacteria</taxon>
        <taxon>Oceanospirillales</taxon>
        <taxon>Halomonadaceae</taxon>
        <taxon>Billgrantia</taxon>
    </lineage>
</organism>
<protein>
    <submittedName>
        <fullName evidence="2">Uncharacterized protein</fullName>
    </submittedName>
</protein>
<evidence type="ECO:0000313" key="2">
    <source>
        <dbReference type="EMBL" id="NIC05215.1"/>
    </source>
</evidence>
<comment type="caution">
    <text evidence="2">The sequence shown here is derived from an EMBL/GenBank/DDBJ whole genome shotgun (WGS) entry which is preliminary data.</text>
</comment>
<feature type="region of interest" description="Disordered" evidence="1">
    <location>
        <begin position="147"/>
        <end position="170"/>
    </location>
</feature>
<sequence length="170" mass="18711">MTKPTHTHRSQGGRYVEVSQHAGTGPLEGQQLVIYHDIGRDVQSATTADDWRLHWRPIAQDDCPVCMGAGTDQIKGNKAKPCGGCYGLGKVRKDGETPADMWELAGIAERIIIELENDVKDMTEHLALPGVLDLIKRQRQKMIDDSIAESEHKWRAGPGKGHGGQRHTGD</sequence>
<keyword evidence="3" id="KW-1185">Reference proteome</keyword>
<evidence type="ECO:0000313" key="3">
    <source>
        <dbReference type="Proteomes" id="UP001318321"/>
    </source>
</evidence>
<accession>A0ABX0PRQ4</accession>
<name>A0ABX0PRQ4_9GAMM</name>